<evidence type="ECO:0000256" key="1">
    <source>
        <dbReference type="ARBA" id="ARBA00012552"/>
    </source>
</evidence>
<name>B8LCN2_THAPS</name>
<keyword evidence="5" id="KW-0067">ATP-binding</keyword>
<dbReference type="GO" id="GO:0003676">
    <property type="term" value="F:nucleic acid binding"/>
    <property type="evidence" value="ECO:0007669"/>
    <property type="project" value="InterPro"/>
</dbReference>
<dbReference type="GO" id="GO:0016787">
    <property type="term" value="F:hydrolase activity"/>
    <property type="evidence" value="ECO:0007669"/>
    <property type="project" value="UniProtKB-KW"/>
</dbReference>
<keyword evidence="8" id="KW-1185">Reference proteome</keyword>
<dbReference type="Proteomes" id="UP000001449">
    <property type="component" value="Chromosome 16"/>
</dbReference>
<dbReference type="EMBL" id="DS999417">
    <property type="protein sequence ID" value="EED86928.1"/>
    <property type="molecule type" value="Genomic_DNA"/>
</dbReference>
<dbReference type="SUPFAM" id="SSF52540">
    <property type="entry name" value="P-loop containing nucleoside triphosphate hydrolases"/>
    <property type="match status" value="1"/>
</dbReference>
<reference evidence="7 8" key="1">
    <citation type="journal article" date="2004" name="Science">
        <title>The genome of the diatom Thalassiosira pseudonana: ecology, evolution, and metabolism.</title>
        <authorList>
            <person name="Armbrust E.V."/>
            <person name="Berges J.A."/>
            <person name="Bowler C."/>
            <person name="Green B.R."/>
            <person name="Martinez D."/>
            <person name="Putnam N.H."/>
            <person name="Zhou S."/>
            <person name="Allen A.E."/>
            <person name="Apt K.E."/>
            <person name="Bechner M."/>
            <person name="Brzezinski M.A."/>
            <person name="Chaal B.K."/>
            <person name="Chiovitti A."/>
            <person name="Davis A.K."/>
            <person name="Demarest M.S."/>
            <person name="Detter J.C."/>
            <person name="Glavina T."/>
            <person name="Goodstein D."/>
            <person name="Hadi M.Z."/>
            <person name="Hellsten U."/>
            <person name="Hildebrand M."/>
            <person name="Jenkins B.D."/>
            <person name="Jurka J."/>
            <person name="Kapitonov V.V."/>
            <person name="Kroger N."/>
            <person name="Lau W.W."/>
            <person name="Lane T.W."/>
            <person name="Larimer F.W."/>
            <person name="Lippmeier J.C."/>
            <person name="Lucas S."/>
            <person name="Medina M."/>
            <person name="Montsant A."/>
            <person name="Obornik M."/>
            <person name="Parker M.S."/>
            <person name="Palenik B."/>
            <person name="Pazour G.J."/>
            <person name="Richardson P.M."/>
            <person name="Rynearson T.A."/>
            <person name="Saito M.A."/>
            <person name="Schwartz D.C."/>
            <person name="Thamatrakoln K."/>
            <person name="Valentin K."/>
            <person name="Vardi A."/>
            <person name="Wilkerson F.P."/>
            <person name="Rokhsar D.S."/>
        </authorList>
    </citation>
    <scope>NUCLEOTIDE SEQUENCE [LARGE SCALE GENOMIC DNA]</scope>
    <source>
        <strain evidence="7 8">CCMP1335</strain>
    </source>
</reference>
<dbReference type="PROSITE" id="PS51192">
    <property type="entry name" value="HELICASE_ATP_BIND_1"/>
    <property type="match status" value="1"/>
</dbReference>
<dbReference type="InParanoid" id="B8LCN2"/>
<dbReference type="Pfam" id="PF00270">
    <property type="entry name" value="DEAD"/>
    <property type="match status" value="1"/>
</dbReference>
<feature type="domain" description="Helicase ATP-binding" evidence="6">
    <location>
        <begin position="14"/>
        <end position="156"/>
    </location>
</feature>
<dbReference type="eggNOG" id="KOG0327">
    <property type="taxonomic scope" value="Eukaryota"/>
</dbReference>
<keyword evidence="4" id="KW-0347">Helicase</keyword>
<gene>
    <name evidence="7" type="ORF">THAPSDRAFT_37786</name>
</gene>
<evidence type="ECO:0000256" key="3">
    <source>
        <dbReference type="ARBA" id="ARBA00022801"/>
    </source>
</evidence>
<dbReference type="Gene3D" id="3.40.50.300">
    <property type="entry name" value="P-loop containing nucleotide triphosphate hydrolases"/>
    <property type="match status" value="1"/>
</dbReference>
<evidence type="ECO:0000313" key="8">
    <source>
        <dbReference type="Proteomes" id="UP000001449"/>
    </source>
</evidence>
<dbReference type="InterPro" id="IPR027417">
    <property type="entry name" value="P-loop_NTPase"/>
</dbReference>
<dbReference type="PANTHER" id="PTHR47963:SF8">
    <property type="entry name" value="ATP-DEPENDENT RNA HELICASE DEAD"/>
    <property type="match status" value="1"/>
</dbReference>
<dbReference type="RefSeq" id="XP_002296727.1">
    <property type="nucleotide sequence ID" value="XM_002296691.1"/>
</dbReference>
<dbReference type="PaxDb" id="35128-Thaps37786"/>
<keyword evidence="3" id="KW-0378">Hydrolase</keyword>
<accession>B8LCN2</accession>
<dbReference type="STRING" id="35128.B8LCN2"/>
<reference evidence="7 8" key="2">
    <citation type="journal article" date="2008" name="Nature">
        <title>The Phaeodactylum genome reveals the evolutionary history of diatom genomes.</title>
        <authorList>
            <person name="Bowler C."/>
            <person name="Allen A.E."/>
            <person name="Badger J.H."/>
            <person name="Grimwood J."/>
            <person name="Jabbari K."/>
            <person name="Kuo A."/>
            <person name="Maheswari U."/>
            <person name="Martens C."/>
            <person name="Maumus F."/>
            <person name="Otillar R.P."/>
            <person name="Rayko E."/>
            <person name="Salamov A."/>
            <person name="Vandepoele K."/>
            <person name="Beszteri B."/>
            <person name="Gruber A."/>
            <person name="Heijde M."/>
            <person name="Katinka M."/>
            <person name="Mock T."/>
            <person name="Valentin K."/>
            <person name="Verret F."/>
            <person name="Berges J.A."/>
            <person name="Brownlee C."/>
            <person name="Cadoret J.P."/>
            <person name="Chiovitti A."/>
            <person name="Choi C.J."/>
            <person name="Coesel S."/>
            <person name="De Martino A."/>
            <person name="Detter J.C."/>
            <person name="Durkin C."/>
            <person name="Falciatore A."/>
            <person name="Fournet J."/>
            <person name="Haruta M."/>
            <person name="Huysman M.J."/>
            <person name="Jenkins B.D."/>
            <person name="Jiroutova K."/>
            <person name="Jorgensen R.E."/>
            <person name="Joubert Y."/>
            <person name="Kaplan A."/>
            <person name="Kroger N."/>
            <person name="Kroth P.G."/>
            <person name="La Roche J."/>
            <person name="Lindquist E."/>
            <person name="Lommer M."/>
            <person name="Martin-Jezequel V."/>
            <person name="Lopez P.J."/>
            <person name="Lucas S."/>
            <person name="Mangogna M."/>
            <person name="McGinnis K."/>
            <person name="Medlin L.K."/>
            <person name="Montsant A."/>
            <person name="Oudot-Le Secq M.P."/>
            <person name="Napoli C."/>
            <person name="Obornik M."/>
            <person name="Parker M.S."/>
            <person name="Petit J.L."/>
            <person name="Porcel B.M."/>
            <person name="Poulsen N."/>
            <person name="Robison M."/>
            <person name="Rychlewski L."/>
            <person name="Rynearson T.A."/>
            <person name="Schmutz J."/>
            <person name="Shapiro H."/>
            <person name="Siaut M."/>
            <person name="Stanley M."/>
            <person name="Sussman M.R."/>
            <person name="Taylor A.R."/>
            <person name="Vardi A."/>
            <person name="von Dassow P."/>
            <person name="Vyverman W."/>
            <person name="Willis A."/>
            <person name="Wyrwicz L.S."/>
            <person name="Rokhsar D.S."/>
            <person name="Weissenbach J."/>
            <person name="Armbrust E.V."/>
            <person name="Green B.R."/>
            <person name="Van de Peer Y."/>
            <person name="Grigoriev I.V."/>
        </authorList>
    </citation>
    <scope>NUCLEOTIDE SEQUENCE [LARGE SCALE GENOMIC DNA]</scope>
    <source>
        <strain evidence="7 8">CCMP1335</strain>
    </source>
</reference>
<dbReference type="GeneID" id="7450015"/>
<dbReference type="HOGENOM" id="CLU_1691441_0_0_1"/>
<protein>
    <recommendedName>
        <fullName evidence="1">RNA helicase</fullName>
        <ecNumber evidence="1">3.6.4.13</ecNumber>
    </recommendedName>
</protein>
<dbReference type="GO" id="GO:0003724">
    <property type="term" value="F:RNA helicase activity"/>
    <property type="evidence" value="ECO:0007669"/>
    <property type="project" value="UniProtKB-EC"/>
</dbReference>
<dbReference type="InterPro" id="IPR044742">
    <property type="entry name" value="DEAD/DEAH_RhlB"/>
</dbReference>
<dbReference type="GO" id="GO:0005524">
    <property type="term" value="F:ATP binding"/>
    <property type="evidence" value="ECO:0007669"/>
    <property type="project" value="UniProtKB-KW"/>
</dbReference>
<dbReference type="EC" id="3.6.4.13" evidence="1"/>
<dbReference type="InterPro" id="IPR014001">
    <property type="entry name" value="Helicase_ATP-bd"/>
</dbReference>
<keyword evidence="2" id="KW-0547">Nucleotide-binding</keyword>
<dbReference type="AlphaFoldDB" id="B8LCN2"/>
<dbReference type="CDD" id="cd00268">
    <property type="entry name" value="DEADc"/>
    <property type="match status" value="1"/>
</dbReference>
<sequence>MVCPAPLPVQEKACPPIVAGNDLLVSTHTGSGKTLAFLAPIAQNILINAENEEDKSSSSAFPKAIVLAPGRELASQIVSVAQTLFANTGLKVSMAIGGTPYSRNVETMRKNKPDLVVGTPGRIAELILGRPGDKGGKLKISGLQTIVLDECDALLQ</sequence>
<dbReference type="PANTHER" id="PTHR47963">
    <property type="entry name" value="DEAD-BOX ATP-DEPENDENT RNA HELICASE 47, MITOCHONDRIAL"/>
    <property type="match status" value="1"/>
</dbReference>
<evidence type="ECO:0000313" key="7">
    <source>
        <dbReference type="EMBL" id="EED86928.1"/>
    </source>
</evidence>
<proteinExistence type="predicted"/>
<dbReference type="InterPro" id="IPR011545">
    <property type="entry name" value="DEAD/DEAH_box_helicase_dom"/>
</dbReference>
<evidence type="ECO:0000256" key="5">
    <source>
        <dbReference type="ARBA" id="ARBA00022840"/>
    </source>
</evidence>
<organism evidence="7 8">
    <name type="scientific">Thalassiosira pseudonana</name>
    <name type="common">Marine diatom</name>
    <name type="synonym">Cyclotella nana</name>
    <dbReference type="NCBI Taxonomy" id="35128"/>
    <lineage>
        <taxon>Eukaryota</taxon>
        <taxon>Sar</taxon>
        <taxon>Stramenopiles</taxon>
        <taxon>Ochrophyta</taxon>
        <taxon>Bacillariophyta</taxon>
        <taxon>Coscinodiscophyceae</taxon>
        <taxon>Thalassiosirophycidae</taxon>
        <taxon>Thalassiosirales</taxon>
        <taxon>Thalassiosiraceae</taxon>
        <taxon>Thalassiosira</taxon>
    </lineage>
</organism>
<evidence type="ECO:0000256" key="4">
    <source>
        <dbReference type="ARBA" id="ARBA00022806"/>
    </source>
</evidence>
<dbReference type="KEGG" id="tps:THAPSDRAFT_37786"/>
<evidence type="ECO:0000259" key="6">
    <source>
        <dbReference type="PROSITE" id="PS51192"/>
    </source>
</evidence>
<feature type="non-terminal residue" evidence="7">
    <location>
        <position position="156"/>
    </location>
</feature>
<dbReference type="SMART" id="SM00487">
    <property type="entry name" value="DEXDc"/>
    <property type="match status" value="1"/>
</dbReference>
<dbReference type="InterPro" id="IPR050547">
    <property type="entry name" value="DEAD_box_RNA_helicases"/>
</dbReference>
<evidence type="ECO:0000256" key="2">
    <source>
        <dbReference type="ARBA" id="ARBA00022741"/>
    </source>
</evidence>
<dbReference type="OMA" id="DIAYLVC"/>